<feature type="transmembrane region" description="Helical" evidence="3">
    <location>
        <begin position="30"/>
        <end position="56"/>
    </location>
</feature>
<evidence type="ECO:0000313" key="4">
    <source>
        <dbReference type="EMBL" id="CAD5211874.1"/>
    </source>
</evidence>
<keyword evidence="3" id="KW-0812">Transmembrane</keyword>
<keyword evidence="3" id="KW-1133">Transmembrane helix</keyword>
<dbReference type="Pfam" id="PF01391">
    <property type="entry name" value="Collagen"/>
    <property type="match status" value="1"/>
</dbReference>
<evidence type="ECO:0000256" key="1">
    <source>
        <dbReference type="ARBA" id="ARBA00022737"/>
    </source>
</evidence>
<dbReference type="EMBL" id="CAJFDI010000001">
    <property type="protein sequence ID" value="CAD5211874.1"/>
    <property type="molecule type" value="Genomic_DNA"/>
</dbReference>
<sequence length="344" mass="35338">MSFDILQLETASSTYAVSTEQSNEEIRERFYAGVTVTACLFAFVSCLCLVITVPILCENVIEISERMYDQAQSCNESMEVLKSQLRFVDAYRSYLQNLTLSRNARYAPYRQLPYGYAHQPKKNCCIPGPPGTPGRPGHNGLPGMPGAAGIPGQPGKMGPVPCEAIPSCPPCPIGEPGAQGPKGEPGDEGTPGQPGRDGLPGRPGTCGAKGPPGPPGPPGRPGLRGDVGVTPVAAPPIPGPAGLPGPMGPPGPPGPPGPDAITMDLIPGPKGPRGLPGKDGLPGPAGPQGPPGPPGAPGELGVCPNYCAVDGGVFYDPGGVAKVRAFDVISDVGRYRRTFDKKNE</sequence>
<feature type="compositionally biased region" description="Pro residues" evidence="2">
    <location>
        <begin position="284"/>
        <end position="296"/>
    </location>
</feature>
<dbReference type="SMR" id="A0A1I7S8Q2"/>
<dbReference type="eggNOG" id="KOG3544">
    <property type="taxonomic scope" value="Eukaryota"/>
</dbReference>
<feature type="compositionally biased region" description="Pro residues" evidence="2">
    <location>
        <begin position="233"/>
        <end position="258"/>
    </location>
</feature>
<dbReference type="InterPro" id="IPR008160">
    <property type="entry name" value="Collagen"/>
</dbReference>
<keyword evidence="3" id="KW-0472">Membrane</keyword>
<dbReference type="AlphaFoldDB" id="A0A1I7S8Q2"/>
<evidence type="ECO:0000313" key="5">
    <source>
        <dbReference type="EMBL" id="CAG9089343.1"/>
    </source>
</evidence>
<dbReference type="WBParaSite" id="BXY_0939700.1">
    <property type="protein sequence ID" value="BXY_0939700.1"/>
    <property type="gene ID" value="BXY_0939700"/>
</dbReference>
<feature type="compositionally biased region" description="Low complexity" evidence="2">
    <location>
        <begin position="272"/>
        <end position="282"/>
    </location>
</feature>
<dbReference type="OrthoDB" id="5866852at2759"/>
<protein>
    <submittedName>
        <fullName evidence="4">(pine wood nematode) hypothetical protein</fullName>
    </submittedName>
</protein>
<evidence type="ECO:0000313" key="8">
    <source>
        <dbReference type="WBParaSite" id="BXY_0939700.1"/>
    </source>
</evidence>
<proteinExistence type="predicted"/>
<reference evidence="5" key="2">
    <citation type="submission" date="2020-08" db="EMBL/GenBank/DDBJ databases">
        <authorList>
            <person name="Kikuchi T."/>
        </authorList>
    </citation>
    <scope>NUCLEOTIDE SEQUENCE</scope>
    <source>
        <strain evidence="4">Ka4C1</strain>
    </source>
</reference>
<reference evidence="8" key="1">
    <citation type="submission" date="2016-11" db="UniProtKB">
        <authorList>
            <consortium name="WormBaseParasite"/>
        </authorList>
    </citation>
    <scope>IDENTIFICATION</scope>
</reference>
<accession>A0A1I7S8Q2</accession>
<feature type="region of interest" description="Disordered" evidence="2">
    <location>
        <begin position="171"/>
        <end position="297"/>
    </location>
</feature>
<gene>
    <name evidence="4" type="ORF">BXYJ_LOCUS2639</name>
</gene>
<organism evidence="6 8">
    <name type="scientific">Bursaphelenchus xylophilus</name>
    <name type="common">Pinewood nematode worm</name>
    <name type="synonym">Aphelenchoides xylophilus</name>
    <dbReference type="NCBI Taxonomy" id="6326"/>
    <lineage>
        <taxon>Eukaryota</taxon>
        <taxon>Metazoa</taxon>
        <taxon>Ecdysozoa</taxon>
        <taxon>Nematoda</taxon>
        <taxon>Chromadorea</taxon>
        <taxon>Rhabditida</taxon>
        <taxon>Tylenchina</taxon>
        <taxon>Tylenchomorpha</taxon>
        <taxon>Aphelenchoidea</taxon>
        <taxon>Aphelenchoididae</taxon>
        <taxon>Bursaphelenchus</taxon>
    </lineage>
</organism>
<dbReference type="EMBL" id="CAJFCV020000001">
    <property type="protein sequence ID" value="CAG9089343.1"/>
    <property type="molecule type" value="Genomic_DNA"/>
</dbReference>
<dbReference type="Proteomes" id="UP000582659">
    <property type="component" value="Unassembled WGS sequence"/>
</dbReference>
<dbReference type="Proteomes" id="UP000095284">
    <property type="component" value="Unplaced"/>
</dbReference>
<keyword evidence="7" id="KW-1185">Reference proteome</keyword>
<evidence type="ECO:0000256" key="3">
    <source>
        <dbReference type="SAM" id="Phobius"/>
    </source>
</evidence>
<dbReference type="PANTHER" id="PTHR24637:SF262">
    <property type="entry name" value="CUTICLE COLLAGEN 34-RELATED"/>
    <property type="match status" value="1"/>
</dbReference>
<feature type="compositionally biased region" description="Pro residues" evidence="2">
    <location>
        <begin position="211"/>
        <end position="220"/>
    </location>
</feature>
<evidence type="ECO:0000256" key="2">
    <source>
        <dbReference type="SAM" id="MobiDB-lite"/>
    </source>
</evidence>
<keyword evidence="1" id="KW-0677">Repeat</keyword>
<name>A0A1I7S8Q2_BURXY</name>
<dbReference type="Proteomes" id="UP000659654">
    <property type="component" value="Unassembled WGS sequence"/>
</dbReference>
<dbReference type="PANTHER" id="PTHR24637">
    <property type="entry name" value="COLLAGEN"/>
    <property type="match status" value="1"/>
</dbReference>
<evidence type="ECO:0000313" key="7">
    <source>
        <dbReference type="Proteomes" id="UP000659654"/>
    </source>
</evidence>
<evidence type="ECO:0000313" key="6">
    <source>
        <dbReference type="Proteomes" id="UP000095284"/>
    </source>
</evidence>